<dbReference type="Proteomes" id="UP000321723">
    <property type="component" value="Unassembled WGS sequence"/>
</dbReference>
<proteinExistence type="predicted"/>
<evidence type="ECO:0000313" key="4">
    <source>
        <dbReference type="Proteomes" id="UP000564629"/>
    </source>
</evidence>
<dbReference type="RefSeq" id="WP_146838422.1">
    <property type="nucleotide sequence ID" value="NZ_BJVQ01000036.1"/>
</dbReference>
<evidence type="ECO:0000313" key="1">
    <source>
        <dbReference type="EMBL" id="GEL47372.1"/>
    </source>
</evidence>
<evidence type="ECO:0000313" key="3">
    <source>
        <dbReference type="Proteomes" id="UP000321723"/>
    </source>
</evidence>
<comment type="caution">
    <text evidence="1">The sequence shown here is derived from an EMBL/GenBank/DDBJ whole genome shotgun (WGS) entry which is preliminary data.</text>
</comment>
<protein>
    <submittedName>
        <fullName evidence="1">Uncharacterized protein</fullName>
    </submittedName>
</protein>
<dbReference type="EMBL" id="BJVQ01000036">
    <property type="protein sequence ID" value="GEL47372.1"/>
    <property type="molecule type" value="Genomic_DNA"/>
</dbReference>
<reference evidence="2 4" key="2">
    <citation type="submission" date="2020-08" db="EMBL/GenBank/DDBJ databases">
        <title>Sequencing the genomes of 1000 actinobacteria strains.</title>
        <authorList>
            <person name="Klenk H.-P."/>
        </authorList>
    </citation>
    <scope>NUCLEOTIDE SEQUENCE [LARGE SCALE GENOMIC DNA]</scope>
    <source>
        <strain evidence="2 4">DSM 9581</strain>
    </source>
</reference>
<gene>
    <name evidence="1" type="ORF">CHO01_24880</name>
    <name evidence="2" type="ORF">HNR08_003805</name>
</gene>
<keyword evidence="3" id="KW-1185">Reference proteome</keyword>
<accession>A0A511FDX6</accession>
<organism evidence="1 3">
    <name type="scientific">Cellulomonas hominis</name>
    <dbReference type="NCBI Taxonomy" id="156981"/>
    <lineage>
        <taxon>Bacteria</taxon>
        <taxon>Bacillati</taxon>
        <taxon>Actinomycetota</taxon>
        <taxon>Actinomycetes</taxon>
        <taxon>Micrococcales</taxon>
        <taxon>Cellulomonadaceae</taxon>
        <taxon>Cellulomonas</taxon>
    </lineage>
</organism>
<name>A0A511FDX6_9CELL</name>
<sequence length="62" mass="7112">MNDPVDHRGRDVVELLRIIEAGTIDMRDLTRVTRKTLHVVRPGPPPQELLGFVDWVSGRRKP</sequence>
<evidence type="ECO:0000313" key="2">
    <source>
        <dbReference type="EMBL" id="MBB5475069.1"/>
    </source>
</evidence>
<dbReference type="AlphaFoldDB" id="A0A511FDX6"/>
<dbReference type="Proteomes" id="UP000564629">
    <property type="component" value="Unassembled WGS sequence"/>
</dbReference>
<dbReference type="EMBL" id="JACHDN010000001">
    <property type="protein sequence ID" value="MBB5475069.1"/>
    <property type="molecule type" value="Genomic_DNA"/>
</dbReference>
<reference evidence="1 3" key="1">
    <citation type="submission" date="2019-07" db="EMBL/GenBank/DDBJ databases">
        <title>Whole genome shotgun sequence of Cellulomonas hominis NBRC 16055.</title>
        <authorList>
            <person name="Hosoyama A."/>
            <person name="Uohara A."/>
            <person name="Ohji S."/>
            <person name="Ichikawa N."/>
        </authorList>
    </citation>
    <scope>NUCLEOTIDE SEQUENCE [LARGE SCALE GENOMIC DNA]</scope>
    <source>
        <strain evidence="1 3">NBRC 16055</strain>
    </source>
</reference>